<dbReference type="InterPro" id="IPR013785">
    <property type="entry name" value="Aldolase_TIM"/>
</dbReference>
<dbReference type="PANTHER" id="PTHR13932:SF5">
    <property type="entry name" value="RADICAL S-ADENOSYL METHIONINE DOMAIN-CONTAINING PROTEIN 1, MITOCHONDRIAL"/>
    <property type="match status" value="1"/>
</dbReference>
<keyword evidence="4" id="KW-0408">Iron</keyword>
<evidence type="ECO:0000256" key="3">
    <source>
        <dbReference type="ARBA" id="ARBA00022723"/>
    </source>
</evidence>
<organism evidence="7 8">
    <name type="scientific">Alteribacillus persepolensis</name>
    <dbReference type="NCBI Taxonomy" id="568899"/>
    <lineage>
        <taxon>Bacteria</taxon>
        <taxon>Bacillati</taxon>
        <taxon>Bacillota</taxon>
        <taxon>Bacilli</taxon>
        <taxon>Bacillales</taxon>
        <taxon>Bacillaceae</taxon>
        <taxon>Alteribacillus</taxon>
    </lineage>
</organism>
<keyword evidence="3" id="KW-0479">Metal-binding</keyword>
<keyword evidence="8" id="KW-1185">Reference proteome</keyword>
<dbReference type="Proteomes" id="UP000199163">
    <property type="component" value="Unassembled WGS sequence"/>
</dbReference>
<dbReference type="CDD" id="cd01335">
    <property type="entry name" value="Radical_SAM"/>
    <property type="match status" value="1"/>
</dbReference>
<accession>A0A1G8JC97</accession>
<dbReference type="OrthoDB" id="9808022at2"/>
<dbReference type="EMBL" id="FNDK01000031">
    <property type="protein sequence ID" value="SDI28250.1"/>
    <property type="molecule type" value="Genomic_DNA"/>
</dbReference>
<evidence type="ECO:0000256" key="5">
    <source>
        <dbReference type="ARBA" id="ARBA00023014"/>
    </source>
</evidence>
<dbReference type="SMART" id="SM00729">
    <property type="entry name" value="Elp3"/>
    <property type="match status" value="1"/>
</dbReference>
<dbReference type="Gene3D" id="3.20.20.70">
    <property type="entry name" value="Aldolase class I"/>
    <property type="match status" value="1"/>
</dbReference>
<dbReference type="AlphaFoldDB" id="A0A1G8JC97"/>
<gene>
    <name evidence="7" type="ORF">SAMN05192534_1315</name>
</gene>
<dbReference type="InterPro" id="IPR007197">
    <property type="entry name" value="rSAM"/>
</dbReference>
<dbReference type="SFLD" id="SFLDG01065">
    <property type="entry name" value="anaerobic_coproporphyrinogen-I"/>
    <property type="match status" value="1"/>
</dbReference>
<dbReference type="RefSeq" id="WP_091276337.1">
    <property type="nucleotide sequence ID" value="NZ_FNDK01000031.1"/>
</dbReference>
<reference evidence="7 8" key="1">
    <citation type="submission" date="2016-10" db="EMBL/GenBank/DDBJ databases">
        <authorList>
            <person name="de Groot N.N."/>
        </authorList>
    </citation>
    <scope>NUCLEOTIDE SEQUENCE [LARGE SCALE GENOMIC DNA]</scope>
    <source>
        <strain evidence="7 8">DSM 21632</strain>
    </source>
</reference>
<dbReference type="GO" id="GO:0051539">
    <property type="term" value="F:4 iron, 4 sulfur cluster binding"/>
    <property type="evidence" value="ECO:0007669"/>
    <property type="project" value="TreeGrafter"/>
</dbReference>
<dbReference type="GO" id="GO:0046872">
    <property type="term" value="F:metal ion binding"/>
    <property type="evidence" value="ECO:0007669"/>
    <property type="project" value="UniProtKB-KW"/>
</dbReference>
<dbReference type="InterPro" id="IPR034505">
    <property type="entry name" value="Coproporphyrinogen-III_oxidase"/>
</dbReference>
<dbReference type="InterPro" id="IPR006638">
    <property type="entry name" value="Elp3/MiaA/NifB-like_rSAM"/>
</dbReference>
<dbReference type="STRING" id="568899.SAMN05192534_1315"/>
<name>A0A1G8JC97_9BACI</name>
<evidence type="ECO:0000313" key="7">
    <source>
        <dbReference type="EMBL" id="SDI28250.1"/>
    </source>
</evidence>
<protein>
    <recommendedName>
        <fullName evidence="1">Heme chaperone HemW</fullName>
    </recommendedName>
</protein>
<dbReference type="InterPro" id="IPR058240">
    <property type="entry name" value="rSAM_sf"/>
</dbReference>
<evidence type="ECO:0000256" key="1">
    <source>
        <dbReference type="ARBA" id="ARBA00017228"/>
    </source>
</evidence>
<dbReference type="GO" id="GO:0006779">
    <property type="term" value="P:porphyrin-containing compound biosynthetic process"/>
    <property type="evidence" value="ECO:0007669"/>
    <property type="project" value="TreeGrafter"/>
</dbReference>
<feature type="domain" description="Radical SAM core" evidence="6">
    <location>
        <begin position="46"/>
        <end position="272"/>
    </location>
</feature>
<dbReference type="Pfam" id="PF04055">
    <property type="entry name" value="Radical_SAM"/>
    <property type="match status" value="1"/>
</dbReference>
<evidence type="ECO:0000259" key="6">
    <source>
        <dbReference type="PROSITE" id="PS51918"/>
    </source>
</evidence>
<evidence type="ECO:0000256" key="2">
    <source>
        <dbReference type="ARBA" id="ARBA00022691"/>
    </source>
</evidence>
<dbReference type="PANTHER" id="PTHR13932">
    <property type="entry name" value="COPROPORPHYRINIGEN III OXIDASE"/>
    <property type="match status" value="1"/>
</dbReference>
<sequence length="458" mass="52954">MNLNINNMPFDEIPALWNFFYPVTGNLETTKDHAPALVKDYLNEDTNTEGLTSLYLHIPFCDTICTFCPFIKTTKYAENLVPYVDALVKEIKKLSSTPRLKGRKIDSIYIGGGTPSVLKPDQIKRLGEAITSNFDLADDYEWTFECAALTTTEDRVKAMTEVGVNRGSFGVQTFNQKFKKMFNLQWSDEQVQHTRDLMMHYFNACNMDLLYHLPGQTSAEILEDLHKSIALNTSSIDVYPLEYLAAEKNFLSKINKNRYPTPPLPLEKINQNKLIYDTLNQSGYFQNYVYTFTKKDAKYKRFKFSETIYGNYEDEFFALGIGGHSTFKGLSYDNVGDVKTYIEMVNKDILPIGRAMKYHAYERGLIFFPKKMRIGKKQLAKYNLDTYYYQKLNELESKNMIYQTADEFILTDEGKVWFANIMVELMPPEQRKALEYAVGSMQEAKDWKEESKTTVIST</sequence>
<evidence type="ECO:0000256" key="4">
    <source>
        <dbReference type="ARBA" id="ARBA00023004"/>
    </source>
</evidence>
<dbReference type="GO" id="GO:0003824">
    <property type="term" value="F:catalytic activity"/>
    <property type="evidence" value="ECO:0007669"/>
    <property type="project" value="InterPro"/>
</dbReference>
<keyword evidence="5" id="KW-0411">Iron-sulfur</keyword>
<evidence type="ECO:0000313" key="8">
    <source>
        <dbReference type="Proteomes" id="UP000199163"/>
    </source>
</evidence>
<dbReference type="SFLD" id="SFLDS00029">
    <property type="entry name" value="Radical_SAM"/>
    <property type="match status" value="1"/>
</dbReference>
<dbReference type="GO" id="GO:0005737">
    <property type="term" value="C:cytoplasm"/>
    <property type="evidence" value="ECO:0007669"/>
    <property type="project" value="TreeGrafter"/>
</dbReference>
<dbReference type="SUPFAM" id="SSF102114">
    <property type="entry name" value="Radical SAM enzymes"/>
    <property type="match status" value="1"/>
</dbReference>
<keyword evidence="2" id="KW-0949">S-adenosyl-L-methionine</keyword>
<dbReference type="PROSITE" id="PS51918">
    <property type="entry name" value="RADICAL_SAM"/>
    <property type="match status" value="1"/>
</dbReference>
<proteinExistence type="predicted"/>